<sequence length="198" mass="22727">RKAILSFTHGTGPGPDPLAMQWDMATTHRSEWNQKVIDLLCTQYTTLQAINQWSRRSPQSIKDDIIMKFSQCRRCWRKAQPLSLSDGTCETMQQVGDRLVDQMNERLRLARVITRRATVITLTLLSDRNATGKDDKAVWAYLQSIVENLGKDGMSSDESEHEDGDLQVFHQKSMPWRADFSHEMQIIDQQRLTGASIF</sequence>
<dbReference type="GeneID" id="64692829"/>
<feature type="non-terminal residue" evidence="1">
    <location>
        <position position="198"/>
    </location>
</feature>
<evidence type="ECO:0000313" key="2">
    <source>
        <dbReference type="Proteomes" id="UP000823399"/>
    </source>
</evidence>
<gene>
    <name evidence="1" type="ORF">F5147DRAFT_559895</name>
</gene>
<dbReference type="OrthoDB" id="2673516at2759"/>
<proteinExistence type="predicted"/>
<evidence type="ECO:0000313" key="1">
    <source>
        <dbReference type="EMBL" id="KAG2107071.1"/>
    </source>
</evidence>
<organism evidence="1 2">
    <name type="scientific">Suillus discolor</name>
    <dbReference type="NCBI Taxonomy" id="1912936"/>
    <lineage>
        <taxon>Eukaryota</taxon>
        <taxon>Fungi</taxon>
        <taxon>Dikarya</taxon>
        <taxon>Basidiomycota</taxon>
        <taxon>Agaricomycotina</taxon>
        <taxon>Agaricomycetes</taxon>
        <taxon>Agaricomycetidae</taxon>
        <taxon>Boletales</taxon>
        <taxon>Suillineae</taxon>
        <taxon>Suillaceae</taxon>
        <taxon>Suillus</taxon>
    </lineage>
</organism>
<reference evidence="1" key="1">
    <citation type="journal article" date="2020" name="New Phytol.">
        <title>Comparative genomics reveals dynamic genome evolution in host specialist ectomycorrhizal fungi.</title>
        <authorList>
            <person name="Lofgren L.A."/>
            <person name="Nguyen N.H."/>
            <person name="Vilgalys R."/>
            <person name="Ruytinx J."/>
            <person name="Liao H.L."/>
            <person name="Branco S."/>
            <person name="Kuo A."/>
            <person name="LaButti K."/>
            <person name="Lipzen A."/>
            <person name="Andreopoulos W."/>
            <person name="Pangilinan J."/>
            <person name="Riley R."/>
            <person name="Hundley H."/>
            <person name="Na H."/>
            <person name="Barry K."/>
            <person name="Grigoriev I.V."/>
            <person name="Stajich J.E."/>
            <person name="Kennedy P.G."/>
        </authorList>
    </citation>
    <scope>NUCLEOTIDE SEQUENCE</scope>
    <source>
        <strain evidence="1">FC423</strain>
    </source>
</reference>
<comment type="caution">
    <text evidence="1">The sequence shown here is derived from an EMBL/GenBank/DDBJ whole genome shotgun (WGS) entry which is preliminary data.</text>
</comment>
<protein>
    <submittedName>
        <fullName evidence="1">Uncharacterized protein</fullName>
    </submittedName>
</protein>
<name>A0A9P7F4T4_9AGAM</name>
<dbReference type="RefSeq" id="XP_041292010.1">
    <property type="nucleotide sequence ID" value="XM_041430570.1"/>
</dbReference>
<accession>A0A9P7F4T4</accession>
<dbReference type="EMBL" id="JABBWM010000033">
    <property type="protein sequence ID" value="KAG2107071.1"/>
    <property type="molecule type" value="Genomic_DNA"/>
</dbReference>
<dbReference type="AlphaFoldDB" id="A0A9P7F4T4"/>
<keyword evidence="2" id="KW-1185">Reference proteome</keyword>
<feature type="non-terminal residue" evidence="1">
    <location>
        <position position="1"/>
    </location>
</feature>
<dbReference type="Proteomes" id="UP000823399">
    <property type="component" value="Unassembled WGS sequence"/>
</dbReference>